<dbReference type="GO" id="GO:0016301">
    <property type="term" value="F:kinase activity"/>
    <property type="evidence" value="ECO:0007669"/>
    <property type="project" value="UniProtKB-KW"/>
</dbReference>
<proteinExistence type="inferred from homology"/>
<evidence type="ECO:0000259" key="5">
    <source>
        <dbReference type="Pfam" id="PF00370"/>
    </source>
</evidence>
<accession>A0ABZ1BXI0</accession>
<dbReference type="PROSITE" id="PS00445">
    <property type="entry name" value="FGGY_KINASES_2"/>
    <property type="match status" value="1"/>
</dbReference>
<dbReference type="InterPro" id="IPR018485">
    <property type="entry name" value="FGGY_C"/>
</dbReference>
<keyword evidence="3 4" id="KW-0418">Kinase</keyword>
<dbReference type="PIRSF" id="PIRSF000538">
    <property type="entry name" value="GlpK"/>
    <property type="match status" value="1"/>
</dbReference>
<sequence length="516" mass="56299">MLIGIDIGTTNWKMGAYDEDGRELARYRRPTLTHEEPGGRATYDPAEIWQAVEEGLAELVRQLGPGGARRVAGIAVTSMAEAGVLLDRAGEAVYPAIAWYDPRTEELGRFWREQVDPYRVYEITGFPPQYIASVNKIRWIRQHHPERFERAVRWLCMADYVAWRLSGQQAMDFSLASRTMMFDIRKRAWSRELLELAALDEALLPPAVPSGTPLGRIRPEVAEATGLPQGVMVSAGGHDHWCGALAAGVVAPGDALDSTGTAEAIIIVLERPVFSKELFQSGFAVGCHVVPDRYYAVGATQAAGATIEWVRAVLGETEERAAREAGEGAAGVYRRLMALAAHAPPGSRGLLFLPHLRGAVSPPDALSRGAWVGVRSYHTRADLIRAVVEGLAHEFAYIVHRLSELTTTPVRRVAAVGGGVRNELWCQLKADISGLALEIPEVEEATTLGAAMLAGVGAGIYQDALDAARRVRRLSRTLAPHPESTQRYQPYHALYRELYPALAGLHARLGELGGRD</sequence>
<name>A0ABZ1BXI0_9FIRM</name>
<dbReference type="Pfam" id="PF00370">
    <property type="entry name" value="FGGY_N"/>
    <property type="match status" value="1"/>
</dbReference>
<dbReference type="InterPro" id="IPR050406">
    <property type="entry name" value="FGGY_Carb_Kinase"/>
</dbReference>
<evidence type="ECO:0000256" key="2">
    <source>
        <dbReference type="ARBA" id="ARBA00022679"/>
    </source>
</evidence>
<dbReference type="RefSeq" id="WP_324716596.1">
    <property type="nucleotide sequence ID" value="NZ_CP141615.1"/>
</dbReference>
<comment type="similarity">
    <text evidence="1 4">Belongs to the FGGY kinase family.</text>
</comment>
<evidence type="ECO:0000313" key="8">
    <source>
        <dbReference type="Proteomes" id="UP001332192"/>
    </source>
</evidence>
<evidence type="ECO:0000256" key="3">
    <source>
        <dbReference type="ARBA" id="ARBA00022777"/>
    </source>
</evidence>
<organism evidence="7 8">
    <name type="scientific">Carboxydichorda subterranea</name>
    <dbReference type="NCBI Taxonomy" id="3109565"/>
    <lineage>
        <taxon>Bacteria</taxon>
        <taxon>Bacillati</taxon>
        <taxon>Bacillota</taxon>
        <taxon>Limnochordia</taxon>
        <taxon>Limnochordales</taxon>
        <taxon>Geochordaceae</taxon>
        <taxon>Carboxydichorda</taxon>
    </lineage>
</organism>
<evidence type="ECO:0000256" key="1">
    <source>
        <dbReference type="ARBA" id="ARBA00009156"/>
    </source>
</evidence>
<gene>
    <name evidence="7" type="ORF">U7230_14790</name>
</gene>
<dbReference type="CDD" id="cd07773">
    <property type="entry name" value="ASKHA_NBD_FGGY_FK"/>
    <property type="match status" value="1"/>
</dbReference>
<feature type="domain" description="Carbohydrate kinase FGGY C-terminal" evidence="6">
    <location>
        <begin position="258"/>
        <end position="457"/>
    </location>
</feature>
<dbReference type="Proteomes" id="UP001332192">
    <property type="component" value="Chromosome"/>
</dbReference>
<keyword evidence="2 4" id="KW-0808">Transferase</keyword>
<dbReference type="SUPFAM" id="SSF53067">
    <property type="entry name" value="Actin-like ATPase domain"/>
    <property type="match status" value="2"/>
</dbReference>
<feature type="domain" description="Carbohydrate kinase FGGY N-terminal" evidence="5">
    <location>
        <begin position="1"/>
        <end position="245"/>
    </location>
</feature>
<evidence type="ECO:0000256" key="4">
    <source>
        <dbReference type="RuleBase" id="RU003733"/>
    </source>
</evidence>
<dbReference type="PANTHER" id="PTHR43095:SF5">
    <property type="entry name" value="XYLULOSE KINASE"/>
    <property type="match status" value="1"/>
</dbReference>
<protein>
    <submittedName>
        <fullName evidence="7">FGGY family carbohydrate kinase</fullName>
    </submittedName>
</protein>
<dbReference type="InterPro" id="IPR018483">
    <property type="entry name" value="Carb_kinase_FGGY_CS"/>
</dbReference>
<dbReference type="PANTHER" id="PTHR43095">
    <property type="entry name" value="SUGAR KINASE"/>
    <property type="match status" value="1"/>
</dbReference>
<dbReference type="InterPro" id="IPR018484">
    <property type="entry name" value="FGGY_N"/>
</dbReference>
<dbReference type="InterPro" id="IPR043129">
    <property type="entry name" value="ATPase_NBD"/>
</dbReference>
<keyword evidence="8" id="KW-1185">Reference proteome</keyword>
<dbReference type="Gene3D" id="3.30.420.40">
    <property type="match status" value="2"/>
</dbReference>
<evidence type="ECO:0000313" key="7">
    <source>
        <dbReference type="EMBL" id="WRP17325.1"/>
    </source>
</evidence>
<evidence type="ECO:0000259" key="6">
    <source>
        <dbReference type="Pfam" id="PF02782"/>
    </source>
</evidence>
<dbReference type="Pfam" id="PF02782">
    <property type="entry name" value="FGGY_C"/>
    <property type="match status" value="1"/>
</dbReference>
<dbReference type="InterPro" id="IPR000577">
    <property type="entry name" value="Carb_kinase_FGGY"/>
</dbReference>
<reference evidence="7 8" key="1">
    <citation type="journal article" date="2024" name="Front. Microbiol.">
        <title>Novel thermophilic genera Geochorda gen. nov. and Carboxydochorda gen. nov. from the deep terrestrial subsurface reveal the ecophysiological diversity in the class Limnochordia.</title>
        <authorList>
            <person name="Karnachuk O.V."/>
            <person name="Lukina A.P."/>
            <person name="Avakyan M.R."/>
            <person name="Kadnikov V.V."/>
            <person name="Begmatov S."/>
            <person name="Beletsky A.V."/>
            <person name="Vlasova K.G."/>
            <person name="Novikov A.A."/>
            <person name="Shcherbakova V.A."/>
            <person name="Mardanov A.V."/>
            <person name="Ravin N.V."/>
        </authorList>
    </citation>
    <scope>NUCLEOTIDE SEQUENCE [LARGE SCALE GENOMIC DNA]</scope>
    <source>
        <strain evidence="7 8">L945</strain>
    </source>
</reference>
<dbReference type="EMBL" id="CP141615">
    <property type="protein sequence ID" value="WRP17325.1"/>
    <property type="molecule type" value="Genomic_DNA"/>
</dbReference>